<reference evidence="3" key="1">
    <citation type="submission" date="2022-08" db="EMBL/GenBank/DDBJ databases">
        <authorList>
            <person name="Gutierrez-Valencia J."/>
        </authorList>
    </citation>
    <scope>NUCLEOTIDE SEQUENCE</scope>
</reference>
<accession>A0AAV0L9N1</accession>
<feature type="compositionally biased region" description="Acidic residues" evidence="1">
    <location>
        <begin position="20"/>
        <end position="30"/>
    </location>
</feature>
<name>A0AAV0L9N1_9ROSI</name>
<organism evidence="3 4">
    <name type="scientific">Linum tenue</name>
    <dbReference type="NCBI Taxonomy" id="586396"/>
    <lineage>
        <taxon>Eukaryota</taxon>
        <taxon>Viridiplantae</taxon>
        <taxon>Streptophyta</taxon>
        <taxon>Embryophyta</taxon>
        <taxon>Tracheophyta</taxon>
        <taxon>Spermatophyta</taxon>
        <taxon>Magnoliopsida</taxon>
        <taxon>eudicotyledons</taxon>
        <taxon>Gunneridae</taxon>
        <taxon>Pentapetalae</taxon>
        <taxon>rosids</taxon>
        <taxon>fabids</taxon>
        <taxon>Malpighiales</taxon>
        <taxon>Linaceae</taxon>
        <taxon>Linum</taxon>
    </lineage>
</organism>
<dbReference type="PANTHER" id="PTHR31286">
    <property type="entry name" value="GLYCINE-RICH CELL WALL STRUCTURAL PROTEIN 1.8-LIKE"/>
    <property type="match status" value="1"/>
</dbReference>
<feature type="domain" description="DUF4283" evidence="2">
    <location>
        <begin position="49"/>
        <end position="130"/>
    </location>
</feature>
<proteinExistence type="predicted"/>
<comment type="caution">
    <text evidence="3">The sequence shown here is derived from an EMBL/GenBank/DDBJ whole genome shotgun (WGS) entry which is preliminary data.</text>
</comment>
<evidence type="ECO:0000313" key="4">
    <source>
        <dbReference type="Proteomes" id="UP001154282"/>
    </source>
</evidence>
<dbReference type="PANTHER" id="PTHR31286:SF99">
    <property type="entry name" value="DUF4283 DOMAIN-CONTAINING PROTEIN"/>
    <property type="match status" value="1"/>
</dbReference>
<protein>
    <recommendedName>
        <fullName evidence="2">DUF4283 domain-containing protein</fullName>
    </recommendedName>
</protein>
<sequence>MDDGWYVAESDSEDVQREKEEDEEIDEEDDPRCPSVPFTATQKIKWRREWRSALIVQGLGKKVAFLPLARRLNYLWARHGDIQISDMKNGCFLVRFRSKKDYEFTSEGGPWLLGETYLTVHRWYKGFNPWKATMKSATVWVQLPDLPIEFFNAEAVTMIAQLIGKPVRVDRATELGDRGNYARVSVEVDLTRPLLSQYKVEGVTYII</sequence>
<dbReference type="Pfam" id="PF14111">
    <property type="entry name" value="DUF4283"/>
    <property type="match status" value="1"/>
</dbReference>
<dbReference type="Proteomes" id="UP001154282">
    <property type="component" value="Unassembled WGS sequence"/>
</dbReference>
<feature type="region of interest" description="Disordered" evidence="1">
    <location>
        <begin position="1"/>
        <end position="33"/>
    </location>
</feature>
<dbReference type="InterPro" id="IPR025558">
    <property type="entry name" value="DUF4283"/>
</dbReference>
<dbReference type="AlphaFoldDB" id="A0AAV0L9N1"/>
<gene>
    <name evidence="3" type="ORF">LITE_LOCUS22560</name>
</gene>
<keyword evidence="4" id="KW-1185">Reference proteome</keyword>
<evidence type="ECO:0000313" key="3">
    <source>
        <dbReference type="EMBL" id="CAI0430335.1"/>
    </source>
</evidence>
<dbReference type="EMBL" id="CAMGYJ010000006">
    <property type="protein sequence ID" value="CAI0430335.1"/>
    <property type="molecule type" value="Genomic_DNA"/>
</dbReference>
<evidence type="ECO:0000259" key="2">
    <source>
        <dbReference type="Pfam" id="PF14111"/>
    </source>
</evidence>
<dbReference type="InterPro" id="IPR040256">
    <property type="entry name" value="At4g02000-like"/>
</dbReference>
<evidence type="ECO:0000256" key="1">
    <source>
        <dbReference type="SAM" id="MobiDB-lite"/>
    </source>
</evidence>